<protein>
    <submittedName>
        <fullName evidence="3">Phospholipase</fullName>
    </submittedName>
</protein>
<accession>A0A0M9BNX8</accession>
<organism evidence="3 4">
    <name type="scientific">Paenibacillus xylanivorans</name>
    <dbReference type="NCBI Taxonomy" id="1705561"/>
    <lineage>
        <taxon>Bacteria</taxon>
        <taxon>Bacillati</taxon>
        <taxon>Bacillota</taxon>
        <taxon>Bacilli</taxon>
        <taxon>Bacillales</taxon>
        <taxon>Paenibacillaceae</taxon>
        <taxon>Paenibacillus</taxon>
    </lineage>
</organism>
<evidence type="ECO:0000313" key="3">
    <source>
        <dbReference type="EMBL" id="KOY15142.1"/>
    </source>
</evidence>
<dbReference type="RefSeq" id="WP_053782124.1">
    <property type="nucleotide sequence ID" value="NZ_LITU01000065.1"/>
</dbReference>
<dbReference type="Gene3D" id="3.40.50.1820">
    <property type="entry name" value="alpha/beta hydrolase"/>
    <property type="match status" value="1"/>
</dbReference>
<evidence type="ECO:0000256" key="1">
    <source>
        <dbReference type="ARBA" id="ARBA00022729"/>
    </source>
</evidence>
<dbReference type="PANTHER" id="PTHR43037:SF1">
    <property type="entry name" value="BLL1128 PROTEIN"/>
    <property type="match status" value="1"/>
</dbReference>
<gene>
    <name evidence="3" type="ORF">AMS66_18060</name>
</gene>
<dbReference type="InterPro" id="IPR050955">
    <property type="entry name" value="Plant_Biomass_Hydrol_Est"/>
</dbReference>
<dbReference type="Proteomes" id="UP000037688">
    <property type="component" value="Unassembled WGS sequence"/>
</dbReference>
<dbReference type="InterPro" id="IPR002925">
    <property type="entry name" value="Dienelactn_hydro"/>
</dbReference>
<feature type="domain" description="Dienelactone hydrolase" evidence="2">
    <location>
        <begin position="94"/>
        <end position="197"/>
    </location>
</feature>
<dbReference type="PATRIC" id="fig|1705561.3.peg.3722"/>
<dbReference type="OrthoDB" id="9764953at2"/>
<name>A0A0M9BNX8_9BACL</name>
<keyword evidence="1" id="KW-0732">Signal</keyword>
<dbReference type="EMBL" id="LITU01000065">
    <property type="protein sequence ID" value="KOY15142.1"/>
    <property type="molecule type" value="Genomic_DNA"/>
</dbReference>
<dbReference type="InterPro" id="IPR029058">
    <property type="entry name" value="AB_hydrolase_fold"/>
</dbReference>
<keyword evidence="4" id="KW-1185">Reference proteome</keyword>
<dbReference type="SUPFAM" id="SSF53474">
    <property type="entry name" value="alpha/beta-Hydrolases"/>
    <property type="match status" value="1"/>
</dbReference>
<dbReference type="Pfam" id="PF01738">
    <property type="entry name" value="DLH"/>
    <property type="match status" value="1"/>
</dbReference>
<dbReference type="GO" id="GO:0016787">
    <property type="term" value="F:hydrolase activity"/>
    <property type="evidence" value="ECO:0007669"/>
    <property type="project" value="InterPro"/>
</dbReference>
<evidence type="ECO:0000313" key="4">
    <source>
        <dbReference type="Proteomes" id="UP000037688"/>
    </source>
</evidence>
<evidence type="ECO:0000259" key="2">
    <source>
        <dbReference type="Pfam" id="PF01738"/>
    </source>
</evidence>
<comment type="caution">
    <text evidence="3">The sequence shown here is derived from an EMBL/GenBank/DDBJ whole genome shotgun (WGS) entry which is preliminary data.</text>
</comment>
<reference evidence="3 4" key="1">
    <citation type="submission" date="2015-08" db="EMBL/GenBank/DDBJ databases">
        <title>Draft genome sequence of cellulolytic and xylanolytic Paenibacillus sp. A59, isolated from a decaying forest soil from Patagonia, Argentina.</title>
        <authorList>
            <person name="Ghio S."/>
            <person name="Caceres A.M."/>
            <person name="Talia P."/>
            <person name="Grasso D."/>
            <person name="Campos E."/>
        </authorList>
    </citation>
    <scope>NUCLEOTIDE SEQUENCE [LARGE SCALE GENOMIC DNA]</scope>
    <source>
        <strain evidence="3 4">A59</strain>
    </source>
</reference>
<dbReference type="AlphaFoldDB" id="A0A0M9BNX8"/>
<dbReference type="PANTHER" id="PTHR43037">
    <property type="entry name" value="UNNAMED PRODUCT-RELATED"/>
    <property type="match status" value="1"/>
</dbReference>
<sequence length="218" mass="24588">MSQSGHRLVKEITKTVTLDYLLHIPEREEPLSNNEKWPVIMFLHGAGERGNDLEKIKAHGVPLIAEQDKSFPFIVISPQCPVDEFWGMHREAVMALLEHVLETEAADPQRVYLTGMSMGGYGAWDLPLFYPNTFAALAPVCGGADPSKAEELRNIPVWAFHSAKDDIVYVSESEKIVHALEALNADVKLTIYPEGDHDAWTETYDNPELYKWFLSHTL</sequence>
<proteinExistence type="predicted"/>